<accession>A0A8B5Y2F3</accession>
<gene>
    <name evidence="3" type="ORF">FQP34_05260</name>
</gene>
<dbReference type="EMBL" id="VNKI01000002">
    <property type="protein sequence ID" value="TVX82989.1"/>
    <property type="molecule type" value="Genomic_DNA"/>
</dbReference>
<feature type="compositionally biased region" description="Acidic residues" evidence="1">
    <location>
        <begin position="36"/>
        <end position="83"/>
    </location>
</feature>
<feature type="signal peptide" evidence="2">
    <location>
        <begin position="1"/>
        <end position="21"/>
    </location>
</feature>
<dbReference type="PROSITE" id="PS51257">
    <property type="entry name" value="PROKAR_LIPOPROTEIN"/>
    <property type="match status" value="1"/>
</dbReference>
<dbReference type="Proteomes" id="UP000317770">
    <property type="component" value="Unassembled WGS sequence"/>
</dbReference>
<feature type="chain" id="PRO_5039686063" description="Lipoprotein" evidence="2">
    <location>
        <begin position="22"/>
        <end position="83"/>
    </location>
</feature>
<protein>
    <recommendedName>
        <fullName evidence="5">Lipoprotein</fullName>
    </recommendedName>
</protein>
<evidence type="ECO:0008006" key="5">
    <source>
        <dbReference type="Google" id="ProtNLM"/>
    </source>
</evidence>
<dbReference type="AlphaFoldDB" id="A0A8B5Y2F3"/>
<comment type="caution">
    <text evidence="3">The sequence shown here is derived from an EMBL/GenBank/DDBJ whole genome shotgun (WGS) entry which is preliminary data.</text>
</comment>
<evidence type="ECO:0000313" key="4">
    <source>
        <dbReference type="Proteomes" id="UP000317770"/>
    </source>
</evidence>
<organism evidence="3 4">
    <name type="scientific">Peribacillus simplex</name>
    <dbReference type="NCBI Taxonomy" id="1478"/>
    <lineage>
        <taxon>Bacteria</taxon>
        <taxon>Bacillati</taxon>
        <taxon>Bacillota</taxon>
        <taxon>Bacilli</taxon>
        <taxon>Bacillales</taxon>
        <taxon>Bacillaceae</taxon>
        <taxon>Peribacillus</taxon>
    </lineage>
</organism>
<keyword evidence="2" id="KW-0732">Signal</keyword>
<reference evidence="3 4" key="1">
    <citation type="submission" date="2019-07" db="EMBL/GenBank/DDBJ databases">
        <title>Genome assembly of Bacillus simplex strain GGC-P6A.</title>
        <authorList>
            <person name="Jennings M.E."/>
            <person name="Barton H.A."/>
        </authorList>
    </citation>
    <scope>NUCLEOTIDE SEQUENCE [LARGE SCALE GENOMIC DNA]</scope>
    <source>
        <strain evidence="3 4">GGC-P6A</strain>
    </source>
</reference>
<evidence type="ECO:0000256" key="1">
    <source>
        <dbReference type="SAM" id="MobiDB-lite"/>
    </source>
</evidence>
<proteinExistence type="predicted"/>
<sequence length="83" mass="9242">MRNDKKWLLMLIGTFLSVMLAGCNVDPDPAPPEVDAPADNENDIPGVDDNDNMNKDNEEDNDSDPEDPIEDPVDIQDEDNKDD</sequence>
<evidence type="ECO:0000256" key="2">
    <source>
        <dbReference type="SAM" id="SignalP"/>
    </source>
</evidence>
<name>A0A8B5Y2F3_9BACI</name>
<evidence type="ECO:0000313" key="3">
    <source>
        <dbReference type="EMBL" id="TVX82989.1"/>
    </source>
</evidence>
<feature type="region of interest" description="Disordered" evidence="1">
    <location>
        <begin position="25"/>
        <end position="83"/>
    </location>
</feature>